<reference evidence="2" key="1">
    <citation type="journal article" date="2020" name="Stud. Mycol.">
        <title>101 Dothideomycetes genomes: a test case for predicting lifestyles and emergence of pathogens.</title>
        <authorList>
            <person name="Haridas S."/>
            <person name="Albert R."/>
            <person name="Binder M."/>
            <person name="Bloem J."/>
            <person name="Labutti K."/>
            <person name="Salamov A."/>
            <person name="Andreopoulos B."/>
            <person name="Baker S."/>
            <person name="Barry K."/>
            <person name="Bills G."/>
            <person name="Bluhm B."/>
            <person name="Cannon C."/>
            <person name="Castanera R."/>
            <person name="Culley D."/>
            <person name="Daum C."/>
            <person name="Ezra D."/>
            <person name="Gonzalez J."/>
            <person name="Henrissat B."/>
            <person name="Kuo A."/>
            <person name="Liang C."/>
            <person name="Lipzen A."/>
            <person name="Lutzoni F."/>
            <person name="Magnuson J."/>
            <person name="Mondo S."/>
            <person name="Nolan M."/>
            <person name="Ohm R."/>
            <person name="Pangilinan J."/>
            <person name="Park H.-J."/>
            <person name="Ramirez L."/>
            <person name="Alfaro M."/>
            <person name="Sun H."/>
            <person name="Tritt A."/>
            <person name="Yoshinaga Y."/>
            <person name="Zwiers L.-H."/>
            <person name="Turgeon B."/>
            <person name="Goodwin S."/>
            <person name="Spatafora J."/>
            <person name="Crous P."/>
            <person name="Grigoriev I."/>
        </authorList>
    </citation>
    <scope>NUCLEOTIDE SEQUENCE</scope>
    <source>
        <strain evidence="2">CBS 269.34</strain>
    </source>
</reference>
<keyword evidence="3" id="KW-1185">Reference proteome</keyword>
<dbReference type="Proteomes" id="UP000799750">
    <property type="component" value="Unassembled WGS sequence"/>
</dbReference>
<name>A0A6A6QCW2_9PEZI</name>
<protein>
    <submittedName>
        <fullName evidence="2">Uncharacterized protein</fullName>
    </submittedName>
</protein>
<proteinExistence type="predicted"/>
<evidence type="ECO:0000313" key="2">
    <source>
        <dbReference type="EMBL" id="KAF2489904.1"/>
    </source>
</evidence>
<feature type="region of interest" description="Disordered" evidence="1">
    <location>
        <begin position="17"/>
        <end position="39"/>
    </location>
</feature>
<evidence type="ECO:0000256" key="1">
    <source>
        <dbReference type="SAM" id="MobiDB-lite"/>
    </source>
</evidence>
<organism evidence="2 3">
    <name type="scientific">Lophium mytilinum</name>
    <dbReference type="NCBI Taxonomy" id="390894"/>
    <lineage>
        <taxon>Eukaryota</taxon>
        <taxon>Fungi</taxon>
        <taxon>Dikarya</taxon>
        <taxon>Ascomycota</taxon>
        <taxon>Pezizomycotina</taxon>
        <taxon>Dothideomycetes</taxon>
        <taxon>Pleosporomycetidae</taxon>
        <taxon>Mytilinidiales</taxon>
        <taxon>Mytilinidiaceae</taxon>
        <taxon>Lophium</taxon>
    </lineage>
</organism>
<dbReference type="AlphaFoldDB" id="A0A6A6QCW2"/>
<gene>
    <name evidence="2" type="ORF">BU16DRAFT_544256</name>
</gene>
<dbReference type="EMBL" id="MU004198">
    <property type="protein sequence ID" value="KAF2489904.1"/>
    <property type="molecule type" value="Genomic_DNA"/>
</dbReference>
<accession>A0A6A6QCW2</accession>
<sequence length="159" mass="17690">MVQRRCMVLQDTCSGQSRRARVDAGNPRPSRWQTPADSHHKDGIHLAAVVCREALVRQGLNDGRRDTARSQPALTPGAVPWRRNAGCWRRRGRKKLHRLPDRATIEGIKGEMSGAMLLSQVAEPDNTYRDRLPRGCCSTTLAGASMLVDSLEHEMQKPG</sequence>
<evidence type="ECO:0000313" key="3">
    <source>
        <dbReference type="Proteomes" id="UP000799750"/>
    </source>
</evidence>